<keyword evidence="4" id="KW-1185">Reference proteome</keyword>
<organism evidence="3 4">
    <name type="scientific">Westerdykella ornata</name>
    <dbReference type="NCBI Taxonomy" id="318751"/>
    <lineage>
        <taxon>Eukaryota</taxon>
        <taxon>Fungi</taxon>
        <taxon>Dikarya</taxon>
        <taxon>Ascomycota</taxon>
        <taxon>Pezizomycotina</taxon>
        <taxon>Dothideomycetes</taxon>
        <taxon>Pleosporomycetidae</taxon>
        <taxon>Pleosporales</taxon>
        <taxon>Sporormiaceae</taxon>
        <taxon>Westerdykella</taxon>
    </lineage>
</organism>
<dbReference type="EMBL" id="ML986492">
    <property type="protein sequence ID" value="KAF2276671.1"/>
    <property type="molecule type" value="Genomic_DNA"/>
</dbReference>
<name>A0A6A6JJA1_WESOR</name>
<evidence type="ECO:0000313" key="4">
    <source>
        <dbReference type="Proteomes" id="UP000800097"/>
    </source>
</evidence>
<reference evidence="3" key="1">
    <citation type="journal article" date="2020" name="Stud. Mycol.">
        <title>101 Dothideomycetes genomes: a test case for predicting lifestyles and emergence of pathogens.</title>
        <authorList>
            <person name="Haridas S."/>
            <person name="Albert R."/>
            <person name="Binder M."/>
            <person name="Bloem J."/>
            <person name="Labutti K."/>
            <person name="Salamov A."/>
            <person name="Andreopoulos B."/>
            <person name="Baker S."/>
            <person name="Barry K."/>
            <person name="Bills G."/>
            <person name="Bluhm B."/>
            <person name="Cannon C."/>
            <person name="Castanera R."/>
            <person name="Culley D."/>
            <person name="Daum C."/>
            <person name="Ezra D."/>
            <person name="Gonzalez J."/>
            <person name="Henrissat B."/>
            <person name="Kuo A."/>
            <person name="Liang C."/>
            <person name="Lipzen A."/>
            <person name="Lutzoni F."/>
            <person name="Magnuson J."/>
            <person name="Mondo S."/>
            <person name="Nolan M."/>
            <person name="Ohm R."/>
            <person name="Pangilinan J."/>
            <person name="Park H.-J."/>
            <person name="Ramirez L."/>
            <person name="Alfaro M."/>
            <person name="Sun H."/>
            <person name="Tritt A."/>
            <person name="Yoshinaga Y."/>
            <person name="Zwiers L.-H."/>
            <person name="Turgeon B."/>
            <person name="Goodwin S."/>
            <person name="Spatafora J."/>
            <person name="Crous P."/>
            <person name="Grigoriev I."/>
        </authorList>
    </citation>
    <scope>NUCLEOTIDE SEQUENCE</scope>
    <source>
        <strain evidence="3">CBS 379.55</strain>
    </source>
</reference>
<evidence type="ECO:0000256" key="1">
    <source>
        <dbReference type="SAM" id="MobiDB-lite"/>
    </source>
</evidence>
<feature type="region of interest" description="Disordered" evidence="1">
    <location>
        <begin position="1"/>
        <end position="35"/>
    </location>
</feature>
<feature type="compositionally biased region" description="Basic and acidic residues" evidence="1">
    <location>
        <begin position="1"/>
        <end position="17"/>
    </location>
</feature>
<accession>A0A6A6JJA1</accession>
<dbReference type="InterPro" id="IPR056125">
    <property type="entry name" value="DUF7708"/>
</dbReference>
<proteinExistence type="predicted"/>
<evidence type="ECO:0000313" key="3">
    <source>
        <dbReference type="EMBL" id="KAF2276671.1"/>
    </source>
</evidence>
<evidence type="ECO:0000259" key="2">
    <source>
        <dbReference type="Pfam" id="PF24809"/>
    </source>
</evidence>
<dbReference type="RefSeq" id="XP_033654210.1">
    <property type="nucleotide sequence ID" value="XM_033798273.1"/>
</dbReference>
<dbReference type="Pfam" id="PF24809">
    <property type="entry name" value="DUF7708"/>
    <property type="match status" value="1"/>
</dbReference>
<dbReference type="Proteomes" id="UP000800097">
    <property type="component" value="Unassembled WGS sequence"/>
</dbReference>
<dbReference type="OrthoDB" id="4840035at2759"/>
<protein>
    <recommendedName>
        <fullName evidence="2">DUF7708 domain-containing protein</fullName>
    </recommendedName>
</protein>
<sequence>MKDAKQRKKAEDEEAKNWSRRFARNLPKEIADQPIGKAMALDEQQKQEDEEKEILGQFEALYDPAKASSNISRELQDATRDMVEAWKELKNIEFTEKRHAFQIFSRDNPDQQNESAEVGTIKARYMKLCETLNNYSGLFKFVPSGDKYISLLTGTIETIVQATVNHTKIGQGFADAIDRIGRELEYCSRSLSAVRNRDESHRDRVRTKVMGVFTLCFKFLAPYARWCKSRFERFKDSLNKNYYEDKVEGPLQALLARSNELERENQMQSREDVIELHGKFDDHTEWMKDFSKKLEDREEKRASAIVAGLASVRIEFSKALQELGEKANGQNELAAKKYLQEQAEEQRRKKANFHWRKALQGIETGAIPPPANSGTRRLRNWDDIEAASHFLETVADTGYPIDLRELQDFKIAPRAFHPLEHWMTTQESEWLWMRGTLTHSELSEVSTAAYYTVIVSERLKLPLVSYRFRADEYGLAESVDSALEGRSVEMDRFVLMAYSIIRQLVWLLPKEVETDVDLSSARFQRLDGSTESLLDAFNLIEALLSFMPQILIVVLDGFQFVDNDSGVYGDSTHGYLELFLEILRQAGTSRTLKVLITSDGRCRTLLEEDVIHLDEQVEVGQSGDGEEQIPELFDSWVEDLIDEGISITEP</sequence>
<dbReference type="AlphaFoldDB" id="A0A6A6JJA1"/>
<dbReference type="GeneID" id="54551448"/>
<gene>
    <name evidence="3" type="ORF">EI97DRAFT_432916</name>
</gene>
<feature type="domain" description="DUF7708" evidence="2">
    <location>
        <begin position="127"/>
        <end position="241"/>
    </location>
</feature>